<keyword evidence="2" id="KW-1185">Reference proteome</keyword>
<dbReference type="EMBL" id="BAAAZU010000031">
    <property type="protein sequence ID" value="GAA3932182.1"/>
    <property type="molecule type" value="Genomic_DNA"/>
</dbReference>
<protein>
    <submittedName>
        <fullName evidence="1">Uncharacterized protein</fullName>
    </submittedName>
</protein>
<dbReference type="Proteomes" id="UP001501727">
    <property type="component" value="Unassembled WGS sequence"/>
</dbReference>
<sequence>MPYKLISLLPLQIARMLRLVRSIEPGQLADGKRWGVLIKGRGFTRLLQEDLLVGPGLIRPSSYYVPRPREFYSEASALLAAQQLRLVPRRSSTHAAAPQFWTRR</sequence>
<comment type="caution">
    <text evidence="1">The sequence shown here is derived from an EMBL/GenBank/DDBJ whole genome shotgun (WGS) entry which is preliminary data.</text>
</comment>
<organism evidence="1 2">
    <name type="scientific">Luteimonas lutimaris</name>
    <dbReference type="NCBI Taxonomy" id="698645"/>
    <lineage>
        <taxon>Bacteria</taxon>
        <taxon>Pseudomonadati</taxon>
        <taxon>Pseudomonadota</taxon>
        <taxon>Gammaproteobacteria</taxon>
        <taxon>Lysobacterales</taxon>
        <taxon>Lysobacteraceae</taxon>
        <taxon>Luteimonas</taxon>
    </lineage>
</organism>
<reference evidence="2" key="1">
    <citation type="journal article" date="2019" name="Int. J. Syst. Evol. Microbiol.">
        <title>The Global Catalogue of Microorganisms (GCM) 10K type strain sequencing project: providing services to taxonomists for standard genome sequencing and annotation.</title>
        <authorList>
            <consortium name="The Broad Institute Genomics Platform"/>
            <consortium name="The Broad Institute Genome Sequencing Center for Infectious Disease"/>
            <person name="Wu L."/>
            <person name="Ma J."/>
        </authorList>
    </citation>
    <scope>NUCLEOTIDE SEQUENCE [LARGE SCALE GENOMIC DNA]</scope>
    <source>
        <strain evidence="2">JCM 16916</strain>
    </source>
</reference>
<accession>A0ABP7MZM8</accession>
<dbReference type="RefSeq" id="WP_344760564.1">
    <property type="nucleotide sequence ID" value="NZ_BAAAZU010000031.1"/>
</dbReference>
<gene>
    <name evidence="1" type="ORF">GCM10022229_27170</name>
</gene>
<evidence type="ECO:0000313" key="1">
    <source>
        <dbReference type="EMBL" id="GAA3932182.1"/>
    </source>
</evidence>
<proteinExistence type="predicted"/>
<name>A0ABP7MZM8_9GAMM</name>
<evidence type="ECO:0000313" key="2">
    <source>
        <dbReference type="Proteomes" id="UP001501727"/>
    </source>
</evidence>